<keyword evidence="1" id="KW-0472">Membrane</keyword>
<gene>
    <name evidence="2" type="ORF">DET61_1275</name>
</gene>
<dbReference type="CDD" id="cd00138">
    <property type="entry name" value="PLDc_SF"/>
    <property type="match status" value="1"/>
</dbReference>
<dbReference type="SUPFAM" id="SSF56024">
    <property type="entry name" value="Phospholipase D/nuclease"/>
    <property type="match status" value="1"/>
</dbReference>
<comment type="caution">
    <text evidence="2">The sequence shown here is derived from an EMBL/GenBank/DDBJ whole genome shotgun (WGS) entry which is preliminary data.</text>
</comment>
<sequence length="650" mass="73374">MKLLSAFKKRIDEVGTVQRVWLTSFVINIEFIETYLLPAILGMDPPKLRMDYEGMQQVLSERGIDIRVFCDKRFIEPDQNKRTAIPVHGISPERLLPNDEVVFSERSLFHPKVIYLQGEKGSVLGSGSANLTVDGWGRNQEVFSYMPLASESMAESVRNFFSPLFTNVQERFPEDFPVLSQPEDSGVSFCHSLAGRSFLTRLFENAPGELAVWSPYFSRDISSYVRNLQNFADAPNLRVQLVPDRVENQHLRSEWNQGLAELHGQGLLSLHQSPIKRDDRSFMTHAKLWKTPDRLAIGSWNFTQPGSNLIPDGGSPSHNVEAGFIISDPSPLTEFVGEELPLSEALFATTEQMEQESLRVPEPPPFDLRVVFDWQIERFQISGVWVGKSEPEGGFELKLPGLSHSVKLQWVADSRGDAFVLEDLELPVSSTRPLLVNRSYEVGNGLGFSSKGLIIEKRPIFRRAQQYEDLRGLLDALVLSGGEPPADDAAYRVQEDDDGQVLVDVLGSVDTDLVSEHQHQSTDISYFRLFSACHHYKELLSNCQDQRELEYWAFIRPGCLQELVEKTEYRIEGSSSPSLFNWFLSQEVSQLCSAARAKQAQLPGKGSEKTAERWEALIVDEPALPPSLSDEYRAWLAGEYSRRSSNREAI</sequence>
<evidence type="ECO:0000256" key="1">
    <source>
        <dbReference type="SAM" id="Phobius"/>
    </source>
</evidence>
<protein>
    <recommendedName>
        <fullName evidence="4">PLD phosphodiesterase domain-containing protein</fullName>
    </recommendedName>
</protein>
<dbReference type="AlphaFoldDB" id="A0A368X2C9"/>
<feature type="transmembrane region" description="Helical" evidence="1">
    <location>
        <begin position="20"/>
        <end position="41"/>
    </location>
</feature>
<evidence type="ECO:0000313" key="3">
    <source>
        <dbReference type="Proteomes" id="UP000253647"/>
    </source>
</evidence>
<dbReference type="Gene3D" id="3.30.870.10">
    <property type="entry name" value="Endonuclease Chain A"/>
    <property type="match status" value="1"/>
</dbReference>
<dbReference type="EMBL" id="QPJI01000027">
    <property type="protein sequence ID" value="RCW62180.1"/>
    <property type="molecule type" value="Genomic_DNA"/>
</dbReference>
<dbReference type="Proteomes" id="UP000253647">
    <property type="component" value="Unassembled WGS sequence"/>
</dbReference>
<name>A0A368X2C9_MARNT</name>
<evidence type="ECO:0008006" key="4">
    <source>
        <dbReference type="Google" id="ProtNLM"/>
    </source>
</evidence>
<organism evidence="2 3">
    <name type="scientific">Marinobacter nauticus</name>
    <name type="common">Marinobacter hydrocarbonoclasticus</name>
    <name type="synonym">Marinobacter aquaeolei</name>
    <dbReference type="NCBI Taxonomy" id="2743"/>
    <lineage>
        <taxon>Bacteria</taxon>
        <taxon>Pseudomonadati</taxon>
        <taxon>Pseudomonadota</taxon>
        <taxon>Gammaproteobacteria</taxon>
        <taxon>Pseudomonadales</taxon>
        <taxon>Marinobacteraceae</taxon>
        <taxon>Marinobacter</taxon>
    </lineage>
</organism>
<reference evidence="2 3" key="1">
    <citation type="submission" date="2018-07" db="EMBL/GenBank/DDBJ databases">
        <title>Freshwater and sediment microbial communities from various areas in North America, analyzing microbe dynamics in response to fracking.</title>
        <authorList>
            <person name="Lamendella R."/>
        </authorList>
    </citation>
    <scope>NUCLEOTIDE SEQUENCE [LARGE SCALE GENOMIC DNA]</scope>
    <source>
        <strain evidence="2 3">105B</strain>
    </source>
</reference>
<proteinExistence type="predicted"/>
<evidence type="ECO:0000313" key="2">
    <source>
        <dbReference type="EMBL" id="RCW62180.1"/>
    </source>
</evidence>
<accession>A0A368X2C9</accession>
<dbReference type="RefSeq" id="WP_114435557.1">
    <property type="nucleotide sequence ID" value="NZ_QPJI01000027.1"/>
</dbReference>
<keyword evidence="1" id="KW-0812">Transmembrane</keyword>
<keyword evidence="1" id="KW-1133">Transmembrane helix</keyword>